<dbReference type="Pfam" id="PF11399">
    <property type="entry name" value="DUF3192"/>
    <property type="match status" value="1"/>
</dbReference>
<accession>A0ABY0BQG6</accession>
<evidence type="ECO:0000313" key="3">
    <source>
        <dbReference type="Proteomes" id="UP000287865"/>
    </source>
</evidence>
<dbReference type="InterPro" id="IPR021534">
    <property type="entry name" value="DUF3192"/>
</dbReference>
<evidence type="ECO:0000256" key="1">
    <source>
        <dbReference type="ARBA" id="ARBA00022729"/>
    </source>
</evidence>
<sequence>MATLSEGRALDDVVTLMGAPDFDENLRLDNGQYRVLYYRTQRVTADGKTTKDECTPLVFEQDTLIGWGHNQLNVLLQSPARNGSS</sequence>
<organism evidence="2 3">
    <name type="scientific">Aliidiomarina maris</name>
    <dbReference type="NCBI Taxonomy" id="531312"/>
    <lineage>
        <taxon>Bacteria</taxon>
        <taxon>Pseudomonadati</taxon>
        <taxon>Pseudomonadota</taxon>
        <taxon>Gammaproteobacteria</taxon>
        <taxon>Alteromonadales</taxon>
        <taxon>Idiomarinaceae</taxon>
        <taxon>Aliidiomarina</taxon>
    </lineage>
</organism>
<keyword evidence="3" id="KW-1185">Reference proteome</keyword>
<evidence type="ECO:0000313" key="2">
    <source>
        <dbReference type="EMBL" id="RUO23715.1"/>
    </source>
</evidence>
<gene>
    <name evidence="2" type="ORF">CWE07_09370</name>
</gene>
<dbReference type="EMBL" id="PIPK01000008">
    <property type="protein sequence ID" value="RUO23715.1"/>
    <property type="molecule type" value="Genomic_DNA"/>
</dbReference>
<keyword evidence="1" id="KW-0732">Signal</keyword>
<comment type="caution">
    <text evidence="2">The sequence shown here is derived from an EMBL/GenBank/DDBJ whole genome shotgun (WGS) entry which is preliminary data.</text>
</comment>
<evidence type="ECO:0008006" key="4">
    <source>
        <dbReference type="Google" id="ProtNLM"/>
    </source>
</evidence>
<dbReference type="InterPro" id="IPR037873">
    <property type="entry name" value="BamE-like"/>
</dbReference>
<dbReference type="Gene3D" id="3.30.1450.10">
    <property type="match status" value="1"/>
</dbReference>
<proteinExistence type="predicted"/>
<protein>
    <recommendedName>
        <fullName evidence="4">Lipoprotein</fullName>
    </recommendedName>
</protein>
<reference evidence="2 3" key="1">
    <citation type="journal article" date="2018" name="Front. Microbiol.">
        <title>Genome-Based Analysis Reveals the Taxonomy and Diversity of the Family Idiomarinaceae.</title>
        <authorList>
            <person name="Liu Y."/>
            <person name="Lai Q."/>
            <person name="Shao Z."/>
        </authorList>
    </citation>
    <scope>NUCLEOTIDE SEQUENCE [LARGE SCALE GENOMIC DNA]</scope>
    <source>
        <strain evidence="2 3">CF12-14</strain>
    </source>
</reference>
<name>A0ABY0BQG6_9GAMM</name>
<dbReference type="Proteomes" id="UP000287865">
    <property type="component" value="Unassembled WGS sequence"/>
</dbReference>